<dbReference type="KEGG" id="tcd:AAIA72_13125"/>
<dbReference type="AlphaFoldDB" id="A0AB39UTW8"/>
<evidence type="ECO:0000256" key="2">
    <source>
        <dbReference type="ARBA" id="ARBA00012534"/>
    </source>
</evidence>
<dbReference type="InterPro" id="IPR029063">
    <property type="entry name" value="SAM-dependent_MTases_sf"/>
</dbReference>
<evidence type="ECO:0000256" key="3">
    <source>
        <dbReference type="ARBA" id="ARBA00022603"/>
    </source>
</evidence>
<dbReference type="GO" id="GO:0032259">
    <property type="term" value="P:methylation"/>
    <property type="evidence" value="ECO:0007669"/>
    <property type="project" value="UniProtKB-KW"/>
</dbReference>
<keyword evidence="5" id="KW-0949">S-adenosyl-L-methionine</keyword>
<dbReference type="InterPro" id="IPR036804">
    <property type="entry name" value="CheR_N_sf"/>
</dbReference>
<dbReference type="PANTHER" id="PTHR24422:SF19">
    <property type="entry name" value="CHEMOTAXIS PROTEIN METHYLTRANSFERASE"/>
    <property type="match status" value="1"/>
</dbReference>
<dbReference type="InterPro" id="IPR022642">
    <property type="entry name" value="CheR_C"/>
</dbReference>
<dbReference type="SUPFAM" id="SSF53335">
    <property type="entry name" value="S-adenosyl-L-methionine-dependent methyltransferases"/>
    <property type="match status" value="1"/>
</dbReference>
<evidence type="ECO:0000256" key="4">
    <source>
        <dbReference type="ARBA" id="ARBA00022679"/>
    </source>
</evidence>
<feature type="domain" description="CheR-type methyltransferase" evidence="6">
    <location>
        <begin position="13"/>
        <end position="293"/>
    </location>
</feature>
<dbReference type="Pfam" id="PF03705">
    <property type="entry name" value="CheR_N"/>
    <property type="match status" value="1"/>
</dbReference>
<evidence type="ECO:0000256" key="1">
    <source>
        <dbReference type="ARBA" id="ARBA00001541"/>
    </source>
</evidence>
<proteinExistence type="predicted"/>
<dbReference type="EC" id="2.1.1.80" evidence="2"/>
<dbReference type="RefSeq" id="WP_369600764.1">
    <property type="nucleotide sequence ID" value="NZ_CP154858.1"/>
</dbReference>
<keyword evidence="4" id="KW-0808">Transferase</keyword>
<dbReference type="Pfam" id="PF01739">
    <property type="entry name" value="CheR"/>
    <property type="match status" value="1"/>
</dbReference>
<name>A0AB39UTW8_9GAMM</name>
<protein>
    <recommendedName>
        <fullName evidence="2">protein-glutamate O-methyltransferase</fullName>
        <ecNumber evidence="2">2.1.1.80</ecNumber>
    </recommendedName>
</protein>
<dbReference type="PROSITE" id="PS50123">
    <property type="entry name" value="CHER"/>
    <property type="match status" value="1"/>
</dbReference>
<dbReference type="SUPFAM" id="SSF47757">
    <property type="entry name" value="Chemotaxis receptor methyltransferase CheR, N-terminal domain"/>
    <property type="match status" value="1"/>
</dbReference>
<dbReference type="Gene3D" id="1.10.155.10">
    <property type="entry name" value="Chemotaxis receptor methyltransferase CheR, N-terminal domain"/>
    <property type="match status" value="1"/>
</dbReference>
<dbReference type="Gene3D" id="3.40.50.150">
    <property type="entry name" value="Vaccinia Virus protein VP39"/>
    <property type="match status" value="1"/>
</dbReference>
<accession>A0AB39UTW8</accession>
<evidence type="ECO:0000259" key="6">
    <source>
        <dbReference type="PROSITE" id="PS50123"/>
    </source>
</evidence>
<dbReference type="PANTHER" id="PTHR24422">
    <property type="entry name" value="CHEMOTAXIS PROTEIN METHYLTRANSFERASE"/>
    <property type="match status" value="1"/>
</dbReference>
<dbReference type="InterPro" id="IPR000780">
    <property type="entry name" value="CheR_MeTrfase"/>
</dbReference>
<dbReference type="GO" id="GO:0008983">
    <property type="term" value="F:protein-glutamate O-methyltransferase activity"/>
    <property type="evidence" value="ECO:0007669"/>
    <property type="project" value="UniProtKB-EC"/>
</dbReference>
<dbReference type="InterPro" id="IPR050903">
    <property type="entry name" value="Bact_Chemotaxis_MeTrfase"/>
</dbReference>
<dbReference type="CDD" id="cd02440">
    <property type="entry name" value="AdoMet_MTases"/>
    <property type="match status" value="1"/>
</dbReference>
<dbReference type="SMART" id="SM00138">
    <property type="entry name" value="MeTrc"/>
    <property type="match status" value="1"/>
</dbReference>
<gene>
    <name evidence="7" type="ORF">AAIA72_13125</name>
</gene>
<dbReference type="EMBL" id="CP154858">
    <property type="protein sequence ID" value="XDT71739.1"/>
    <property type="molecule type" value="Genomic_DNA"/>
</dbReference>
<dbReference type="InterPro" id="IPR022641">
    <property type="entry name" value="CheR_N"/>
</dbReference>
<organism evidence="7">
    <name type="scientific">Thermohahella caldifontis</name>
    <dbReference type="NCBI Taxonomy" id="3142973"/>
    <lineage>
        <taxon>Bacteria</taxon>
        <taxon>Pseudomonadati</taxon>
        <taxon>Pseudomonadota</taxon>
        <taxon>Gammaproteobacteria</taxon>
        <taxon>Oceanospirillales</taxon>
        <taxon>Hahellaceae</taxon>
        <taxon>Thermohahella</taxon>
    </lineage>
</organism>
<keyword evidence="3 7" id="KW-0489">Methyltransferase</keyword>
<sequence length="293" mass="33809">MAESQCMASGYWELKKLPSMTAEEFDSWRSLLENRTGMTLGPQRKTFLETSLAMRMREIGCDSYEDYYECVTSGPKAMMEWAVLVDRLTVQETRFYRDPAALELVRDYVLTRPPEQLSRAPFEVWSVGCATGEEPYTLAMVIDDCLRSVGLARYYGVTGTDISTPALEKARKAVYGERRLADLPEHYRDRYFEAIPGGKWRVRPALCERVCFARINVLELRQAPMHGMDLIYCQNLLIYFRRWRRKDIISRLAERLKPGGLLILGLGEITDWAHPQLQRIPSENTLAFIKQAN</sequence>
<evidence type="ECO:0000313" key="7">
    <source>
        <dbReference type="EMBL" id="XDT71739.1"/>
    </source>
</evidence>
<reference evidence="7" key="1">
    <citation type="submission" date="2024-05" db="EMBL/GenBank/DDBJ databases">
        <title>Genome sequencing of novel strain.</title>
        <authorList>
            <person name="Ganbat D."/>
            <person name="Ganbat S."/>
            <person name="Lee S.-J."/>
        </authorList>
    </citation>
    <scope>NUCLEOTIDE SEQUENCE</scope>
    <source>
        <strain evidence="7">SMD15-11</strain>
    </source>
</reference>
<comment type="catalytic activity">
    <reaction evidence="1">
        <text>L-glutamyl-[protein] + S-adenosyl-L-methionine = [protein]-L-glutamate 5-O-methyl ester + S-adenosyl-L-homocysteine</text>
        <dbReference type="Rhea" id="RHEA:24452"/>
        <dbReference type="Rhea" id="RHEA-COMP:10208"/>
        <dbReference type="Rhea" id="RHEA-COMP:10311"/>
        <dbReference type="ChEBI" id="CHEBI:29973"/>
        <dbReference type="ChEBI" id="CHEBI:57856"/>
        <dbReference type="ChEBI" id="CHEBI:59789"/>
        <dbReference type="ChEBI" id="CHEBI:82795"/>
        <dbReference type="EC" id="2.1.1.80"/>
    </reaction>
</comment>
<evidence type="ECO:0000256" key="5">
    <source>
        <dbReference type="ARBA" id="ARBA00022691"/>
    </source>
</evidence>
<dbReference type="PRINTS" id="PR00996">
    <property type="entry name" value="CHERMTFRASE"/>
</dbReference>